<gene>
    <name evidence="1" type="ORF">GCM10010990_16690</name>
</gene>
<evidence type="ECO:0000313" key="2">
    <source>
        <dbReference type="Proteomes" id="UP000612349"/>
    </source>
</evidence>
<dbReference type="Proteomes" id="UP000612349">
    <property type="component" value="Unassembled WGS sequence"/>
</dbReference>
<reference evidence="1" key="1">
    <citation type="journal article" date="2014" name="Int. J. Syst. Evol. Microbiol.">
        <title>Complete genome sequence of Corynebacterium casei LMG S-19264T (=DSM 44701T), isolated from a smear-ripened cheese.</title>
        <authorList>
            <consortium name="US DOE Joint Genome Institute (JGI-PGF)"/>
            <person name="Walter F."/>
            <person name="Albersmeier A."/>
            <person name="Kalinowski J."/>
            <person name="Ruckert C."/>
        </authorList>
    </citation>
    <scope>NUCLEOTIDE SEQUENCE</scope>
    <source>
        <strain evidence="1">CGMCC 1.15360</strain>
    </source>
</reference>
<reference evidence="1" key="2">
    <citation type="submission" date="2020-09" db="EMBL/GenBank/DDBJ databases">
        <authorList>
            <person name="Sun Q."/>
            <person name="Zhou Y."/>
        </authorList>
    </citation>
    <scope>NUCLEOTIDE SEQUENCE</scope>
    <source>
        <strain evidence="1">CGMCC 1.15360</strain>
    </source>
</reference>
<keyword evidence="2" id="KW-1185">Reference proteome</keyword>
<dbReference type="EMBL" id="BMIP01000003">
    <property type="protein sequence ID" value="GGD67859.1"/>
    <property type="molecule type" value="Genomic_DNA"/>
</dbReference>
<proteinExistence type="predicted"/>
<protein>
    <recommendedName>
        <fullName evidence="3">TonB C-terminal domain-containing protein</fullName>
    </recommendedName>
</protein>
<evidence type="ECO:0008006" key="3">
    <source>
        <dbReference type="Google" id="ProtNLM"/>
    </source>
</evidence>
<name>A0A916YYZ9_9SPHN</name>
<accession>A0A916YYZ9</accession>
<comment type="caution">
    <text evidence="1">The sequence shown here is derived from an EMBL/GenBank/DDBJ whole genome shotgun (WGS) entry which is preliminary data.</text>
</comment>
<organism evidence="1 2">
    <name type="scientific">Croceicoccus mobilis</name>
    <dbReference type="NCBI Taxonomy" id="1703339"/>
    <lineage>
        <taxon>Bacteria</taxon>
        <taxon>Pseudomonadati</taxon>
        <taxon>Pseudomonadota</taxon>
        <taxon>Alphaproteobacteria</taxon>
        <taxon>Sphingomonadales</taxon>
        <taxon>Erythrobacteraceae</taxon>
        <taxon>Croceicoccus</taxon>
    </lineage>
</organism>
<evidence type="ECO:0000313" key="1">
    <source>
        <dbReference type="EMBL" id="GGD67859.1"/>
    </source>
</evidence>
<sequence>MVPGQLLAKDDQAQPIVVERSITAEQWSKGVTTRLDRNLRVMGSLSSAEMSDGIIQIRFDVVGGDATNIRMVRSSDRPYLDSLARLSVKRLKDLPKITGSDERQPVLANIIVARDVQSFDRLSEELALSERARMASGDPAEHAVIALNMASPAG</sequence>
<dbReference type="AlphaFoldDB" id="A0A916YYZ9"/>